<dbReference type="EMBL" id="CM026422">
    <property type="protein sequence ID" value="KAG0585487.1"/>
    <property type="molecule type" value="Genomic_DNA"/>
</dbReference>
<evidence type="ECO:0000313" key="2">
    <source>
        <dbReference type="EMBL" id="KAG0585487.1"/>
    </source>
</evidence>
<name>A0A8T0IR12_CERPU</name>
<dbReference type="Proteomes" id="UP000822688">
    <property type="component" value="Chromosome 2"/>
</dbReference>
<evidence type="ECO:0000313" key="3">
    <source>
        <dbReference type="Proteomes" id="UP000822688"/>
    </source>
</evidence>
<proteinExistence type="predicted"/>
<protein>
    <submittedName>
        <fullName evidence="2">Uncharacterized protein</fullName>
    </submittedName>
</protein>
<feature type="region of interest" description="Disordered" evidence="1">
    <location>
        <begin position="53"/>
        <end position="80"/>
    </location>
</feature>
<dbReference type="AlphaFoldDB" id="A0A8T0IR12"/>
<organism evidence="2 3">
    <name type="scientific">Ceratodon purpureus</name>
    <name type="common">Fire moss</name>
    <name type="synonym">Dicranum purpureum</name>
    <dbReference type="NCBI Taxonomy" id="3225"/>
    <lineage>
        <taxon>Eukaryota</taxon>
        <taxon>Viridiplantae</taxon>
        <taxon>Streptophyta</taxon>
        <taxon>Embryophyta</taxon>
        <taxon>Bryophyta</taxon>
        <taxon>Bryophytina</taxon>
        <taxon>Bryopsida</taxon>
        <taxon>Dicranidae</taxon>
        <taxon>Pseudoditrichales</taxon>
        <taxon>Ditrichaceae</taxon>
        <taxon>Ceratodon</taxon>
    </lineage>
</organism>
<evidence type="ECO:0000256" key="1">
    <source>
        <dbReference type="SAM" id="MobiDB-lite"/>
    </source>
</evidence>
<gene>
    <name evidence="2" type="ORF">KC19_2G015500</name>
</gene>
<reference evidence="2" key="1">
    <citation type="submission" date="2020-06" db="EMBL/GenBank/DDBJ databases">
        <title>WGS assembly of Ceratodon purpureus strain R40.</title>
        <authorList>
            <person name="Carey S.B."/>
            <person name="Jenkins J."/>
            <person name="Shu S."/>
            <person name="Lovell J.T."/>
            <person name="Sreedasyam A."/>
            <person name="Maumus F."/>
            <person name="Tiley G.P."/>
            <person name="Fernandez-Pozo N."/>
            <person name="Barry K."/>
            <person name="Chen C."/>
            <person name="Wang M."/>
            <person name="Lipzen A."/>
            <person name="Daum C."/>
            <person name="Saski C.A."/>
            <person name="Payton A.C."/>
            <person name="Mcbreen J.C."/>
            <person name="Conrad R.E."/>
            <person name="Kollar L.M."/>
            <person name="Olsson S."/>
            <person name="Huttunen S."/>
            <person name="Landis J.B."/>
            <person name="Wickett N.J."/>
            <person name="Johnson M.G."/>
            <person name="Rensing S.A."/>
            <person name="Grimwood J."/>
            <person name="Schmutz J."/>
            <person name="Mcdaniel S.F."/>
        </authorList>
    </citation>
    <scope>NUCLEOTIDE SEQUENCE</scope>
    <source>
        <strain evidence="2">R40</strain>
    </source>
</reference>
<comment type="caution">
    <text evidence="2">The sequence shown here is derived from an EMBL/GenBank/DDBJ whole genome shotgun (WGS) entry which is preliminary data.</text>
</comment>
<accession>A0A8T0IR12</accession>
<sequence>MMISRSALSLSPGLDVVCLSVCLSVRPHAHDTPPWTQMNTELQRLMSTCYASERERERARKQTPPCELGTLRSMTKGAIE</sequence>
<keyword evidence="3" id="KW-1185">Reference proteome</keyword>